<evidence type="ECO:0000256" key="1">
    <source>
        <dbReference type="SAM" id="Phobius"/>
    </source>
</evidence>
<keyword evidence="1" id="KW-1133">Transmembrane helix</keyword>
<protein>
    <submittedName>
        <fullName evidence="2">Uncharacterized protein</fullName>
    </submittedName>
</protein>
<proteinExistence type="predicted"/>
<dbReference type="Proteomes" id="UP000599074">
    <property type="component" value="Unassembled WGS sequence"/>
</dbReference>
<feature type="transmembrane region" description="Helical" evidence="1">
    <location>
        <begin position="12"/>
        <end position="36"/>
    </location>
</feature>
<keyword evidence="1" id="KW-0812">Transmembrane</keyword>
<gene>
    <name evidence="2" type="ORF">Pme01_29690</name>
</gene>
<evidence type="ECO:0000313" key="2">
    <source>
        <dbReference type="EMBL" id="GII23372.1"/>
    </source>
</evidence>
<evidence type="ECO:0000313" key="3">
    <source>
        <dbReference type="Proteomes" id="UP000599074"/>
    </source>
</evidence>
<accession>A0A8J3TCI6</accession>
<keyword evidence="3" id="KW-1185">Reference proteome</keyword>
<reference evidence="2" key="1">
    <citation type="submission" date="2021-01" db="EMBL/GenBank/DDBJ databases">
        <title>Whole genome shotgun sequence of Planosporangium mesophilum NBRC 109066.</title>
        <authorList>
            <person name="Komaki H."/>
            <person name="Tamura T."/>
        </authorList>
    </citation>
    <scope>NUCLEOTIDE SEQUENCE</scope>
    <source>
        <strain evidence="2">NBRC 109066</strain>
    </source>
</reference>
<dbReference type="EMBL" id="BOON01000028">
    <property type="protein sequence ID" value="GII23372.1"/>
    <property type="molecule type" value="Genomic_DNA"/>
</dbReference>
<comment type="caution">
    <text evidence="2">The sequence shown here is derived from an EMBL/GenBank/DDBJ whole genome shotgun (WGS) entry which is preliminary data.</text>
</comment>
<name>A0A8J3TCI6_9ACTN</name>
<sequence length="43" mass="4367">MLAGRSVLPDRLAGALVFLTSGAVLVLEIVGLRLVAPYVGTSA</sequence>
<dbReference type="AlphaFoldDB" id="A0A8J3TCI6"/>
<organism evidence="2 3">
    <name type="scientific">Planosporangium mesophilum</name>
    <dbReference type="NCBI Taxonomy" id="689768"/>
    <lineage>
        <taxon>Bacteria</taxon>
        <taxon>Bacillati</taxon>
        <taxon>Actinomycetota</taxon>
        <taxon>Actinomycetes</taxon>
        <taxon>Micromonosporales</taxon>
        <taxon>Micromonosporaceae</taxon>
        <taxon>Planosporangium</taxon>
    </lineage>
</organism>
<keyword evidence="1" id="KW-0472">Membrane</keyword>